<comment type="caution">
    <text evidence="1">The sequence shown here is derived from an EMBL/GenBank/DDBJ whole genome shotgun (WGS) entry which is preliminary data.</text>
</comment>
<proteinExistence type="predicted"/>
<gene>
    <name evidence="1" type="ORF">BLNAU_10981</name>
</gene>
<evidence type="ECO:0000313" key="1">
    <source>
        <dbReference type="EMBL" id="KAK2954018.1"/>
    </source>
</evidence>
<dbReference type="Proteomes" id="UP001281761">
    <property type="component" value="Unassembled WGS sequence"/>
</dbReference>
<accession>A0ABQ9XRE7</accession>
<dbReference type="EMBL" id="JARBJD010000083">
    <property type="protein sequence ID" value="KAK2954018.1"/>
    <property type="molecule type" value="Genomic_DNA"/>
</dbReference>
<keyword evidence="2" id="KW-1185">Reference proteome</keyword>
<sequence length="218" mass="24358">MTSSEEYSPFLNWTPTEPITADSIGRAIISLVSMIRDSYQFDEDLVHKASTFISSISSHLFEYNFADDLLTAIGQAIPDPIPAFVDSMTVLLSSSHPSISLLVEVEHEHTNEIIIRLILDVMRKWQINGAETMHRGRILLQTLEQEGIHSFFSFIVMSVTSNPSEIKTVRIRFPNRYSRSLELAQTVTLHPENVVGQSQLGEPFAANNTSIGGGEDHL</sequence>
<name>A0ABQ9XRE7_9EUKA</name>
<organism evidence="1 2">
    <name type="scientific">Blattamonas nauphoetae</name>
    <dbReference type="NCBI Taxonomy" id="2049346"/>
    <lineage>
        <taxon>Eukaryota</taxon>
        <taxon>Metamonada</taxon>
        <taxon>Preaxostyla</taxon>
        <taxon>Oxymonadida</taxon>
        <taxon>Blattamonas</taxon>
    </lineage>
</organism>
<reference evidence="1 2" key="1">
    <citation type="journal article" date="2022" name="bioRxiv">
        <title>Genomics of Preaxostyla Flagellates Illuminates Evolutionary Transitions and the Path Towards Mitochondrial Loss.</title>
        <authorList>
            <person name="Novak L.V.F."/>
            <person name="Treitli S.C."/>
            <person name="Pyrih J."/>
            <person name="Halakuc P."/>
            <person name="Pipaliya S.V."/>
            <person name="Vacek V."/>
            <person name="Brzon O."/>
            <person name="Soukal P."/>
            <person name="Eme L."/>
            <person name="Dacks J.B."/>
            <person name="Karnkowska A."/>
            <person name="Elias M."/>
            <person name="Hampl V."/>
        </authorList>
    </citation>
    <scope>NUCLEOTIDE SEQUENCE [LARGE SCALE GENOMIC DNA]</scope>
    <source>
        <strain evidence="1">NAU3</strain>
        <tissue evidence="1">Gut</tissue>
    </source>
</reference>
<protein>
    <submittedName>
        <fullName evidence="1">Uncharacterized protein</fullName>
    </submittedName>
</protein>
<evidence type="ECO:0000313" key="2">
    <source>
        <dbReference type="Proteomes" id="UP001281761"/>
    </source>
</evidence>